<feature type="domain" description="Type II secretion system protein GspF" evidence="9">
    <location>
        <begin position="272"/>
        <end position="394"/>
    </location>
</feature>
<keyword evidence="6 8" id="KW-1133">Transmembrane helix</keyword>
<evidence type="ECO:0000256" key="8">
    <source>
        <dbReference type="SAM" id="Phobius"/>
    </source>
</evidence>
<dbReference type="InterPro" id="IPR042094">
    <property type="entry name" value="T2SS_GspF_sf"/>
</dbReference>
<dbReference type="FunFam" id="1.20.81.30:FF:000001">
    <property type="entry name" value="Type II secretion system protein F"/>
    <property type="match status" value="2"/>
</dbReference>
<keyword evidence="4" id="KW-0997">Cell inner membrane</keyword>
<evidence type="ECO:0000256" key="2">
    <source>
        <dbReference type="ARBA" id="ARBA00005745"/>
    </source>
</evidence>
<dbReference type="PANTHER" id="PTHR30012">
    <property type="entry name" value="GENERAL SECRETION PATHWAY PROTEIN"/>
    <property type="match status" value="1"/>
</dbReference>
<keyword evidence="3" id="KW-1003">Cell membrane</keyword>
<accession>A0A2H0M025</accession>
<keyword evidence="5 8" id="KW-0812">Transmembrane</keyword>
<dbReference type="Pfam" id="PF00482">
    <property type="entry name" value="T2SSF"/>
    <property type="match status" value="2"/>
</dbReference>
<evidence type="ECO:0000256" key="5">
    <source>
        <dbReference type="ARBA" id="ARBA00022692"/>
    </source>
</evidence>
<dbReference type="InterPro" id="IPR003004">
    <property type="entry name" value="GspF/PilC"/>
</dbReference>
<proteinExistence type="inferred from homology"/>
<dbReference type="PRINTS" id="PR00812">
    <property type="entry name" value="BCTERIALGSPF"/>
</dbReference>
<feature type="transmembrane region" description="Helical" evidence="8">
    <location>
        <begin position="168"/>
        <end position="191"/>
    </location>
</feature>
<dbReference type="Proteomes" id="UP000229641">
    <property type="component" value="Unassembled WGS sequence"/>
</dbReference>
<dbReference type="PANTHER" id="PTHR30012:SF0">
    <property type="entry name" value="TYPE II SECRETION SYSTEM PROTEIN F-RELATED"/>
    <property type="match status" value="1"/>
</dbReference>
<comment type="subcellular location">
    <subcellularLocation>
        <location evidence="1">Cell inner membrane</location>
        <topology evidence="1">Multi-pass membrane protein</topology>
    </subcellularLocation>
</comment>
<evidence type="ECO:0000256" key="7">
    <source>
        <dbReference type="ARBA" id="ARBA00023136"/>
    </source>
</evidence>
<organism evidence="10 11">
    <name type="scientific">Candidatus Ghiorseimicrobium undicola</name>
    <dbReference type="NCBI Taxonomy" id="1974746"/>
    <lineage>
        <taxon>Bacteria</taxon>
        <taxon>Pseudomonadati</taxon>
        <taxon>Candidatus Omnitrophota</taxon>
        <taxon>Candidatus Ghiorseimicrobium</taxon>
    </lineage>
</organism>
<dbReference type="GO" id="GO:0005886">
    <property type="term" value="C:plasma membrane"/>
    <property type="evidence" value="ECO:0007669"/>
    <property type="project" value="UniProtKB-SubCell"/>
</dbReference>
<evidence type="ECO:0000259" key="9">
    <source>
        <dbReference type="Pfam" id="PF00482"/>
    </source>
</evidence>
<comment type="caution">
    <text evidence="10">The sequence shown here is derived from an EMBL/GenBank/DDBJ whole genome shotgun (WGS) entry which is preliminary data.</text>
</comment>
<dbReference type="EMBL" id="PCWA01000073">
    <property type="protein sequence ID" value="PIQ89085.1"/>
    <property type="molecule type" value="Genomic_DNA"/>
</dbReference>
<evidence type="ECO:0000313" key="10">
    <source>
        <dbReference type="EMBL" id="PIQ89085.1"/>
    </source>
</evidence>
<feature type="transmembrane region" description="Helical" evidence="8">
    <location>
        <begin position="222"/>
        <end position="241"/>
    </location>
</feature>
<reference evidence="10 11" key="1">
    <citation type="submission" date="2017-09" db="EMBL/GenBank/DDBJ databases">
        <title>Depth-based differentiation of microbial function through sediment-hosted aquifers and enrichment of novel symbionts in the deep terrestrial subsurface.</title>
        <authorList>
            <person name="Probst A.J."/>
            <person name="Ladd B."/>
            <person name="Jarett J.K."/>
            <person name="Geller-Mcgrath D.E."/>
            <person name="Sieber C.M."/>
            <person name="Emerson J.B."/>
            <person name="Anantharaman K."/>
            <person name="Thomas B.C."/>
            <person name="Malmstrom R."/>
            <person name="Stieglmeier M."/>
            <person name="Klingl A."/>
            <person name="Woyke T."/>
            <person name="Ryan C.M."/>
            <person name="Banfield J.F."/>
        </authorList>
    </citation>
    <scope>NUCLEOTIDE SEQUENCE [LARGE SCALE GENOMIC DNA]</scope>
    <source>
        <strain evidence="10">CG11_big_fil_rev_8_21_14_0_20_42_13</strain>
    </source>
</reference>
<dbReference type="Gene3D" id="1.20.81.30">
    <property type="entry name" value="Type II secretion system (T2SS), domain F"/>
    <property type="match status" value="2"/>
</dbReference>
<name>A0A2H0M025_9BACT</name>
<sequence length="404" mass="44355">MPKYRYEARDVSGKLVKGTMKAASKEALIARLHRMGYLAVGADESIGGIKVVSLFADFYGISADSMVIFNIQLASMINSGITILDSLRALSEQIDDKKFKVIIEGIGRSVESGSSFSEALAQEPRVFSKLFVNMVKSGEASGKLGIVLDRFAKFIEYQADLRQKIKGALFYPALLLAAGVAVTLLIVTFIIPQFVDIFSKSGIKVPLPTVILFNIGMAIKRFWHTFILCGILVYLLISYYGNTGAGRYRFDRLKLRLPFIGALYLRAAISRFSRTLATLLSSGVPVLLALEITRDVVGNEALGRVIANLREAVEKGEGMAETLKVGREFPADSIQMIAVGERTGNLDAMLDKVSGLYDLRIGYAIKKLTTILEPVLLVIMGCMVGFIMASLLLPIFDMIQILRR</sequence>
<comment type="similarity">
    <text evidence="2">Belongs to the GSP F family.</text>
</comment>
<feature type="domain" description="Type II secretion system protein GspF" evidence="9">
    <location>
        <begin position="72"/>
        <end position="192"/>
    </location>
</feature>
<keyword evidence="7 8" id="KW-0472">Membrane</keyword>
<feature type="transmembrane region" description="Helical" evidence="8">
    <location>
        <begin position="375"/>
        <end position="396"/>
    </location>
</feature>
<evidence type="ECO:0000313" key="11">
    <source>
        <dbReference type="Proteomes" id="UP000229641"/>
    </source>
</evidence>
<evidence type="ECO:0000256" key="6">
    <source>
        <dbReference type="ARBA" id="ARBA00022989"/>
    </source>
</evidence>
<protein>
    <recommendedName>
        <fullName evidence="9">Type II secretion system protein GspF domain-containing protein</fullName>
    </recommendedName>
</protein>
<dbReference type="AlphaFoldDB" id="A0A2H0M025"/>
<evidence type="ECO:0000256" key="1">
    <source>
        <dbReference type="ARBA" id="ARBA00004429"/>
    </source>
</evidence>
<evidence type="ECO:0000256" key="3">
    <source>
        <dbReference type="ARBA" id="ARBA00022475"/>
    </source>
</evidence>
<dbReference type="InterPro" id="IPR018076">
    <property type="entry name" value="T2SS_GspF_dom"/>
</dbReference>
<evidence type="ECO:0000256" key="4">
    <source>
        <dbReference type="ARBA" id="ARBA00022519"/>
    </source>
</evidence>
<gene>
    <name evidence="10" type="ORF">COV72_04640</name>
</gene>